<evidence type="ECO:0000313" key="11">
    <source>
        <dbReference type="Proteomes" id="UP000683246"/>
    </source>
</evidence>
<keyword evidence="2 7" id="KW-0597">Phosphoprotein</keyword>
<keyword evidence="5" id="KW-0804">Transcription</keyword>
<dbReference type="SMART" id="SM00448">
    <property type="entry name" value="REC"/>
    <property type="match status" value="1"/>
</dbReference>
<keyword evidence="4" id="KW-0238">DNA-binding</keyword>
<evidence type="ECO:0000256" key="6">
    <source>
        <dbReference type="ARBA" id="ARBA00024867"/>
    </source>
</evidence>
<dbReference type="EMBL" id="CP058649">
    <property type="protein sequence ID" value="QUI24430.1"/>
    <property type="molecule type" value="Genomic_DNA"/>
</dbReference>
<dbReference type="Pfam" id="PF00072">
    <property type="entry name" value="Response_reg"/>
    <property type="match status" value="1"/>
</dbReference>
<gene>
    <name evidence="10" type="ORF">HZI73_19945</name>
</gene>
<dbReference type="RefSeq" id="WP_212695125.1">
    <property type="nucleotide sequence ID" value="NZ_CP058649.1"/>
</dbReference>
<dbReference type="Pfam" id="PF00196">
    <property type="entry name" value="GerE"/>
    <property type="match status" value="1"/>
</dbReference>
<dbReference type="PROSITE" id="PS50043">
    <property type="entry name" value="HTH_LUXR_2"/>
    <property type="match status" value="1"/>
</dbReference>
<dbReference type="CDD" id="cd06170">
    <property type="entry name" value="LuxR_C_like"/>
    <property type="match status" value="1"/>
</dbReference>
<evidence type="ECO:0000256" key="4">
    <source>
        <dbReference type="ARBA" id="ARBA00023125"/>
    </source>
</evidence>
<evidence type="ECO:0000259" key="8">
    <source>
        <dbReference type="PROSITE" id="PS50043"/>
    </source>
</evidence>
<dbReference type="SMART" id="SM00421">
    <property type="entry name" value="HTH_LUXR"/>
    <property type="match status" value="1"/>
</dbReference>
<sequence length="210" mass="23855">MPIRVAIADDDALIRDSLKMILDLDEDIQVVGVCSNGDDVYKLCMEVTVDVILMDIRMPVCDGIVGTKKIKQAFPHIHILILTTFQDDDYIFQALKNGANGYLLKNTPSTKIGEQIKLAYTGTMLIHPDITDKLSGMLRKEERKDLSDYMLTPREIEIIEHISEGYSNKEIANKLYLGESTVKNYISGILNKLELRDRTQIAIFYLKNRT</sequence>
<dbReference type="InterPro" id="IPR039420">
    <property type="entry name" value="WalR-like"/>
</dbReference>
<keyword evidence="3" id="KW-0805">Transcription regulation</keyword>
<keyword evidence="11" id="KW-1185">Reference proteome</keyword>
<dbReference type="GO" id="GO:0006355">
    <property type="term" value="P:regulation of DNA-templated transcription"/>
    <property type="evidence" value="ECO:0007669"/>
    <property type="project" value="InterPro"/>
</dbReference>
<dbReference type="InterPro" id="IPR000792">
    <property type="entry name" value="Tscrpt_reg_LuxR_C"/>
</dbReference>
<dbReference type="PANTHER" id="PTHR43214:SF40">
    <property type="entry name" value="TRANSCRIPTIONAL REGULATORY PROTEIN LNRK"/>
    <property type="match status" value="1"/>
</dbReference>
<evidence type="ECO:0000256" key="7">
    <source>
        <dbReference type="PROSITE-ProRule" id="PRU00169"/>
    </source>
</evidence>
<dbReference type="Proteomes" id="UP000683246">
    <property type="component" value="Chromosome"/>
</dbReference>
<evidence type="ECO:0000313" key="10">
    <source>
        <dbReference type="EMBL" id="QUI24430.1"/>
    </source>
</evidence>
<evidence type="ECO:0000256" key="2">
    <source>
        <dbReference type="ARBA" id="ARBA00022553"/>
    </source>
</evidence>
<feature type="domain" description="HTH luxR-type" evidence="8">
    <location>
        <begin position="144"/>
        <end position="209"/>
    </location>
</feature>
<dbReference type="SUPFAM" id="SSF46894">
    <property type="entry name" value="C-terminal effector domain of the bipartite response regulators"/>
    <property type="match status" value="1"/>
</dbReference>
<evidence type="ECO:0000256" key="3">
    <source>
        <dbReference type="ARBA" id="ARBA00023015"/>
    </source>
</evidence>
<accession>A0A8J8SI13</accession>
<dbReference type="PROSITE" id="PS50110">
    <property type="entry name" value="RESPONSE_REGULATORY"/>
    <property type="match status" value="1"/>
</dbReference>
<evidence type="ECO:0000256" key="5">
    <source>
        <dbReference type="ARBA" id="ARBA00023163"/>
    </source>
</evidence>
<dbReference type="PRINTS" id="PR00038">
    <property type="entry name" value="HTHLUXR"/>
</dbReference>
<name>A0A8J8SI13_9FIRM</name>
<reference evidence="10" key="1">
    <citation type="submission" date="2020-07" db="EMBL/GenBank/DDBJ databases">
        <title>Vallitalea pronyensis genome.</title>
        <authorList>
            <person name="Postec A."/>
        </authorList>
    </citation>
    <scope>NUCLEOTIDE SEQUENCE</scope>
    <source>
        <strain evidence="10">FatNI3</strain>
    </source>
</reference>
<feature type="domain" description="Response regulatory" evidence="9">
    <location>
        <begin position="4"/>
        <end position="120"/>
    </location>
</feature>
<evidence type="ECO:0000256" key="1">
    <source>
        <dbReference type="ARBA" id="ARBA00018672"/>
    </source>
</evidence>
<dbReference type="SUPFAM" id="SSF52172">
    <property type="entry name" value="CheY-like"/>
    <property type="match status" value="1"/>
</dbReference>
<dbReference type="KEGG" id="vpy:HZI73_19945"/>
<organism evidence="10 11">
    <name type="scientific">Vallitalea pronyensis</name>
    <dbReference type="NCBI Taxonomy" id="1348613"/>
    <lineage>
        <taxon>Bacteria</taxon>
        <taxon>Bacillati</taxon>
        <taxon>Bacillota</taxon>
        <taxon>Clostridia</taxon>
        <taxon>Lachnospirales</taxon>
        <taxon>Vallitaleaceae</taxon>
        <taxon>Vallitalea</taxon>
    </lineage>
</organism>
<dbReference type="PANTHER" id="PTHR43214">
    <property type="entry name" value="TWO-COMPONENT RESPONSE REGULATOR"/>
    <property type="match status" value="1"/>
</dbReference>
<dbReference type="CDD" id="cd17535">
    <property type="entry name" value="REC_NarL-like"/>
    <property type="match status" value="1"/>
</dbReference>
<comment type="function">
    <text evidence="6">May play the central regulatory role in sporulation. It may be an element of the effector pathway responsible for the activation of sporulation genes in response to nutritional stress. Spo0A may act in concert with spo0H (a sigma factor) to control the expression of some genes that are critical to the sporulation process.</text>
</comment>
<dbReference type="InterPro" id="IPR011006">
    <property type="entry name" value="CheY-like_superfamily"/>
</dbReference>
<dbReference type="GO" id="GO:0000160">
    <property type="term" value="P:phosphorelay signal transduction system"/>
    <property type="evidence" value="ECO:0007669"/>
    <property type="project" value="InterPro"/>
</dbReference>
<protein>
    <recommendedName>
        <fullName evidence="1">Stage 0 sporulation protein A homolog</fullName>
    </recommendedName>
</protein>
<proteinExistence type="predicted"/>
<dbReference type="InterPro" id="IPR001789">
    <property type="entry name" value="Sig_transdc_resp-reg_receiver"/>
</dbReference>
<evidence type="ECO:0000259" key="9">
    <source>
        <dbReference type="PROSITE" id="PS50110"/>
    </source>
</evidence>
<dbReference type="AlphaFoldDB" id="A0A8J8SI13"/>
<dbReference type="InterPro" id="IPR058245">
    <property type="entry name" value="NreC/VraR/RcsB-like_REC"/>
</dbReference>
<dbReference type="Gene3D" id="3.40.50.2300">
    <property type="match status" value="1"/>
</dbReference>
<dbReference type="InterPro" id="IPR016032">
    <property type="entry name" value="Sig_transdc_resp-reg_C-effctor"/>
</dbReference>
<dbReference type="GO" id="GO:0003677">
    <property type="term" value="F:DNA binding"/>
    <property type="evidence" value="ECO:0007669"/>
    <property type="project" value="UniProtKB-KW"/>
</dbReference>
<feature type="modified residue" description="4-aspartylphosphate" evidence="7">
    <location>
        <position position="55"/>
    </location>
</feature>